<dbReference type="InterPro" id="IPR045058">
    <property type="entry name" value="GIMA/IAN/Toc"/>
</dbReference>
<dbReference type="AlphaFoldDB" id="A0A2I1HBM5"/>
<proteinExistence type="predicted"/>
<evidence type="ECO:0000313" key="5">
    <source>
        <dbReference type="Proteomes" id="UP000234323"/>
    </source>
</evidence>
<dbReference type="PANTHER" id="PTHR10903:SF184">
    <property type="entry name" value="GTP-BINDING PROTEIN A"/>
    <property type="match status" value="1"/>
</dbReference>
<evidence type="ECO:0000259" key="3">
    <source>
        <dbReference type="Pfam" id="PF04548"/>
    </source>
</evidence>
<name>A0A2I1HBM5_9GLOM</name>
<feature type="domain" description="AIG1-type G" evidence="3">
    <location>
        <begin position="3"/>
        <end position="95"/>
    </location>
</feature>
<evidence type="ECO:0000313" key="4">
    <source>
        <dbReference type="EMBL" id="PKY56277.1"/>
    </source>
</evidence>
<evidence type="ECO:0000256" key="1">
    <source>
        <dbReference type="ARBA" id="ARBA00022741"/>
    </source>
</evidence>
<organism evidence="4 5">
    <name type="scientific">Rhizophagus irregularis</name>
    <dbReference type="NCBI Taxonomy" id="588596"/>
    <lineage>
        <taxon>Eukaryota</taxon>
        <taxon>Fungi</taxon>
        <taxon>Fungi incertae sedis</taxon>
        <taxon>Mucoromycota</taxon>
        <taxon>Glomeromycotina</taxon>
        <taxon>Glomeromycetes</taxon>
        <taxon>Glomerales</taxon>
        <taxon>Glomeraceae</taxon>
        <taxon>Rhizophagus</taxon>
    </lineage>
</organism>
<comment type="caution">
    <text evidence="4">The sequence shown here is derived from an EMBL/GenBank/DDBJ whole genome shotgun (WGS) entry which is preliminary data.</text>
</comment>
<keyword evidence="5" id="KW-1185">Reference proteome</keyword>
<dbReference type="Proteomes" id="UP000234323">
    <property type="component" value="Unassembled WGS sequence"/>
</dbReference>
<protein>
    <recommendedName>
        <fullName evidence="3">AIG1-type G domain-containing protein</fullName>
    </recommendedName>
</protein>
<sequence>MDSVTKECTVATMLIDGVPYNIVDTPGTCDTQQGSKPVLSEIAKIINKCAHGVKAILIVYKARRFTDEQRNVLNEIRTFLGKDATNNIISVFSHASTD</sequence>
<keyword evidence="1" id="KW-0547">Nucleotide-binding</keyword>
<dbReference type="SUPFAM" id="SSF52540">
    <property type="entry name" value="P-loop containing nucleoside triphosphate hydrolases"/>
    <property type="match status" value="1"/>
</dbReference>
<dbReference type="Pfam" id="PF04548">
    <property type="entry name" value="AIG1"/>
    <property type="match status" value="1"/>
</dbReference>
<keyword evidence="2" id="KW-0342">GTP-binding</keyword>
<dbReference type="EMBL" id="LLXI01002125">
    <property type="protein sequence ID" value="PKY56277.1"/>
    <property type="molecule type" value="Genomic_DNA"/>
</dbReference>
<dbReference type="Gene3D" id="3.40.50.300">
    <property type="entry name" value="P-loop containing nucleotide triphosphate hydrolases"/>
    <property type="match status" value="1"/>
</dbReference>
<evidence type="ECO:0000256" key="2">
    <source>
        <dbReference type="ARBA" id="ARBA00023134"/>
    </source>
</evidence>
<dbReference type="InterPro" id="IPR006703">
    <property type="entry name" value="G_AIG1"/>
</dbReference>
<dbReference type="PANTHER" id="PTHR10903">
    <property type="entry name" value="GTPASE, IMAP FAMILY MEMBER-RELATED"/>
    <property type="match status" value="1"/>
</dbReference>
<reference evidence="4 5" key="1">
    <citation type="submission" date="2015-10" db="EMBL/GenBank/DDBJ databases">
        <title>Genome analyses suggest a sexual origin of heterokaryosis in a supposedly ancient asexual fungus.</title>
        <authorList>
            <person name="Ropars J."/>
            <person name="Sedzielewska K."/>
            <person name="Noel J."/>
            <person name="Charron P."/>
            <person name="Farinelli L."/>
            <person name="Marton T."/>
            <person name="Kruger M."/>
            <person name="Pelin A."/>
            <person name="Brachmann A."/>
            <person name="Corradi N."/>
        </authorList>
    </citation>
    <scope>NUCLEOTIDE SEQUENCE [LARGE SCALE GENOMIC DNA]</scope>
    <source>
        <strain evidence="4 5">A4</strain>
    </source>
</reference>
<gene>
    <name evidence="4" type="ORF">RhiirA4_411054</name>
</gene>
<dbReference type="InterPro" id="IPR027417">
    <property type="entry name" value="P-loop_NTPase"/>
</dbReference>
<accession>A0A2I1HBM5</accession>
<dbReference type="VEuPathDB" id="FungiDB:RhiirA1_415074"/>
<dbReference type="GO" id="GO:0005525">
    <property type="term" value="F:GTP binding"/>
    <property type="evidence" value="ECO:0007669"/>
    <property type="project" value="UniProtKB-KW"/>
</dbReference>